<gene>
    <name evidence="4" type="ORF">FOXG_22856</name>
</gene>
<dbReference type="AlphaFoldDB" id="A0A0J9WCE8"/>
<name>A0A0J9WCE8_FUSO4</name>
<feature type="compositionally biased region" description="Polar residues" evidence="1">
    <location>
        <begin position="142"/>
        <end position="155"/>
    </location>
</feature>
<reference evidence="4" key="2">
    <citation type="journal article" date="2010" name="Nature">
        <title>Comparative genomics reveals mobile pathogenicity chromosomes in Fusarium.</title>
        <authorList>
            <person name="Ma L.J."/>
            <person name="van der Does H.C."/>
            <person name="Borkovich K.A."/>
            <person name="Coleman J.J."/>
            <person name="Daboussi M.J."/>
            <person name="Di Pietro A."/>
            <person name="Dufresne M."/>
            <person name="Freitag M."/>
            <person name="Grabherr M."/>
            <person name="Henrissat B."/>
            <person name="Houterman P.M."/>
            <person name="Kang S."/>
            <person name="Shim W.B."/>
            <person name="Woloshuk C."/>
            <person name="Xie X."/>
            <person name="Xu J.R."/>
            <person name="Antoniw J."/>
            <person name="Baker S.E."/>
            <person name="Bluhm B.H."/>
            <person name="Breakspear A."/>
            <person name="Brown D.W."/>
            <person name="Butchko R.A."/>
            <person name="Chapman S."/>
            <person name="Coulson R."/>
            <person name="Coutinho P.M."/>
            <person name="Danchin E.G."/>
            <person name="Diener A."/>
            <person name="Gale L.R."/>
            <person name="Gardiner D.M."/>
            <person name="Goff S."/>
            <person name="Hammond-Kosack K.E."/>
            <person name="Hilburn K."/>
            <person name="Hua-Van A."/>
            <person name="Jonkers W."/>
            <person name="Kazan K."/>
            <person name="Kodira C.D."/>
            <person name="Koehrsen M."/>
            <person name="Kumar L."/>
            <person name="Lee Y.H."/>
            <person name="Li L."/>
            <person name="Manners J.M."/>
            <person name="Miranda-Saavedra D."/>
            <person name="Mukherjee M."/>
            <person name="Park G."/>
            <person name="Park J."/>
            <person name="Park S.Y."/>
            <person name="Proctor R.H."/>
            <person name="Regev A."/>
            <person name="Ruiz-Roldan M.C."/>
            <person name="Sain D."/>
            <person name="Sakthikumar S."/>
            <person name="Sykes S."/>
            <person name="Schwartz D.C."/>
            <person name="Turgeon B.G."/>
            <person name="Wapinski I."/>
            <person name="Yoder O."/>
            <person name="Young S."/>
            <person name="Zeng Q."/>
            <person name="Zhou S."/>
            <person name="Galagan J."/>
            <person name="Cuomo C.A."/>
            <person name="Kistler H.C."/>
            <person name="Rep M."/>
        </authorList>
    </citation>
    <scope>NUCLEOTIDE SEQUENCE [LARGE SCALE GENOMIC DNA]</scope>
    <source>
        <strain evidence="4">4287</strain>
    </source>
</reference>
<dbReference type="EMBL" id="DS231748">
    <property type="protein sequence ID" value="KNB20538.1"/>
    <property type="molecule type" value="Genomic_DNA"/>
</dbReference>
<dbReference type="Proteomes" id="UP000009097">
    <property type="component" value="Unassembled WGS sequence"/>
</dbReference>
<dbReference type="InterPro" id="IPR003609">
    <property type="entry name" value="Pan_app"/>
</dbReference>
<organism evidence="4 5">
    <name type="scientific">Fusarium oxysporum f. sp. lycopersici (strain 4287 / CBS 123668 / FGSC 9935 / NRRL 34936)</name>
    <name type="common">Fusarium vascular wilt of tomato</name>
    <dbReference type="NCBI Taxonomy" id="426428"/>
    <lineage>
        <taxon>Eukaryota</taxon>
        <taxon>Fungi</taxon>
        <taxon>Dikarya</taxon>
        <taxon>Ascomycota</taxon>
        <taxon>Pezizomycotina</taxon>
        <taxon>Sordariomycetes</taxon>
        <taxon>Hypocreomycetidae</taxon>
        <taxon>Hypocreales</taxon>
        <taxon>Nectriaceae</taxon>
        <taxon>Fusarium</taxon>
        <taxon>Fusarium oxysporum species complex</taxon>
    </lineage>
</organism>
<reference evidence="4" key="1">
    <citation type="submission" date="2007-04" db="EMBL/GenBank/DDBJ databases">
        <authorList>
            <consortium name="The Broad Institute Genome Sequencing Platform"/>
            <person name="Birren B."/>
            <person name="Lander E."/>
            <person name="Galagan J."/>
            <person name="Nusbaum C."/>
            <person name="Devon K."/>
            <person name="Ma L.-J."/>
            <person name="Jaffe D."/>
            <person name="Butler J."/>
            <person name="Alvarez P."/>
            <person name="Gnerre S."/>
            <person name="Grabherr M."/>
            <person name="Kleber M."/>
            <person name="Mauceli E."/>
            <person name="Brockman W."/>
            <person name="MacCallum I.A."/>
            <person name="Young S."/>
            <person name="LaButti K."/>
            <person name="DeCaprio D."/>
            <person name="Crawford M."/>
            <person name="Koehrsen M."/>
            <person name="Engels R."/>
            <person name="Montgomery P."/>
            <person name="Pearson M."/>
            <person name="Howarth C."/>
            <person name="Larson L."/>
            <person name="White J."/>
            <person name="O'Leary S."/>
            <person name="Kodira C."/>
            <person name="Zeng Q."/>
            <person name="Yandava C."/>
            <person name="Alvarado L."/>
            <person name="Kistler C."/>
            <person name="Shim W.-B."/>
            <person name="Kang S."/>
            <person name="Woloshuk C."/>
        </authorList>
    </citation>
    <scope>NUCLEOTIDE SEQUENCE</scope>
    <source>
        <strain evidence="4">4287</strain>
    </source>
</reference>
<evidence type="ECO:0000259" key="3">
    <source>
        <dbReference type="PROSITE" id="PS50948"/>
    </source>
</evidence>
<feature type="region of interest" description="Disordered" evidence="1">
    <location>
        <begin position="135"/>
        <end position="155"/>
    </location>
</feature>
<dbReference type="OrthoDB" id="5105905at2759"/>
<feature type="compositionally biased region" description="Polar residues" evidence="1">
    <location>
        <begin position="64"/>
        <end position="73"/>
    </location>
</feature>
<proteinExistence type="predicted"/>
<sequence>MLVVLTLRTAAAVALAAGAQAGVCRPGAPSYSSIQSQLTGNENFPSAAGTSPVYTDVMGKSDSETGLSTTAYQTPGEEPTRTGRPENQPGPTVVTTSSFASTTHPSGTMIQDTLSNALTTSIAESVASTMLEQRPTTIAPETPTSQSCTKESGAATSGCANKPEPVCGQTGLFKDSHVNLIALFQQYDLVGCKAECEKRDDCKSIGFTSGNQCELYSTSVSAMGFEAEDGWYFSVYDAACFETEGQ</sequence>
<dbReference type="GeneID" id="28963562"/>
<evidence type="ECO:0000313" key="5">
    <source>
        <dbReference type="Proteomes" id="UP000009097"/>
    </source>
</evidence>
<dbReference type="KEGG" id="fox:FOXG_22856"/>
<keyword evidence="2" id="KW-0732">Signal</keyword>
<dbReference type="RefSeq" id="XP_018258583.1">
    <property type="nucleotide sequence ID" value="XM_018403276.1"/>
</dbReference>
<evidence type="ECO:0000313" key="4">
    <source>
        <dbReference type="EMBL" id="KNB20538.1"/>
    </source>
</evidence>
<evidence type="ECO:0000256" key="2">
    <source>
        <dbReference type="SAM" id="SignalP"/>
    </source>
</evidence>
<dbReference type="VEuPathDB" id="FungiDB:FOXG_22856"/>
<protein>
    <recommendedName>
        <fullName evidence="3">Apple domain-containing protein</fullName>
    </recommendedName>
</protein>
<evidence type="ECO:0000256" key="1">
    <source>
        <dbReference type="SAM" id="MobiDB-lite"/>
    </source>
</evidence>
<feature type="region of interest" description="Disordered" evidence="1">
    <location>
        <begin position="56"/>
        <end position="107"/>
    </location>
</feature>
<feature type="domain" description="Apple" evidence="3">
    <location>
        <begin position="167"/>
        <end position="240"/>
    </location>
</feature>
<feature type="signal peptide" evidence="2">
    <location>
        <begin position="1"/>
        <end position="21"/>
    </location>
</feature>
<dbReference type="PROSITE" id="PS50948">
    <property type="entry name" value="PAN"/>
    <property type="match status" value="1"/>
</dbReference>
<feature type="chain" id="PRO_5005325409" description="Apple domain-containing protein" evidence="2">
    <location>
        <begin position="22"/>
        <end position="246"/>
    </location>
</feature>
<feature type="compositionally biased region" description="Low complexity" evidence="1">
    <location>
        <begin position="92"/>
        <end position="103"/>
    </location>
</feature>
<accession>A0A0J9WCE8</accession>